<evidence type="ECO:0000313" key="2">
    <source>
        <dbReference type="EMBL" id="KAB2629093.1"/>
    </source>
</evidence>
<evidence type="ECO:0000313" key="3">
    <source>
        <dbReference type="Proteomes" id="UP000327157"/>
    </source>
</evidence>
<reference evidence="2 3" key="3">
    <citation type="submission" date="2019-11" db="EMBL/GenBank/DDBJ databases">
        <title>A de novo genome assembly of a pear dwarfing rootstock.</title>
        <authorList>
            <person name="Wang F."/>
            <person name="Wang J."/>
            <person name="Li S."/>
            <person name="Zhang Y."/>
            <person name="Fang M."/>
            <person name="Ma L."/>
            <person name="Zhao Y."/>
            <person name="Jiang S."/>
        </authorList>
    </citation>
    <scope>NUCLEOTIDE SEQUENCE [LARGE SCALE GENOMIC DNA]</scope>
    <source>
        <strain evidence="2">S2</strain>
        <tissue evidence="2">Leaf</tissue>
    </source>
</reference>
<dbReference type="EMBL" id="SMOL01000148">
    <property type="protein sequence ID" value="KAB2629093.1"/>
    <property type="molecule type" value="Genomic_DNA"/>
</dbReference>
<gene>
    <name evidence="2" type="ORF">D8674_033888</name>
</gene>
<dbReference type="OrthoDB" id="1665692at2759"/>
<evidence type="ECO:0000256" key="1">
    <source>
        <dbReference type="SAM" id="MobiDB-lite"/>
    </source>
</evidence>
<protein>
    <submittedName>
        <fullName evidence="2">Uncharacterized protein</fullName>
    </submittedName>
</protein>
<accession>A0A5N5HQX3</accession>
<comment type="caution">
    <text evidence="2">The sequence shown here is derived from an EMBL/GenBank/DDBJ whole genome shotgun (WGS) entry which is preliminary data.</text>
</comment>
<sequence length="166" mass="18970">MSHLIRTRRAMTSTPSLTTTPTTVATAPAEMDHKPVNLAQALSTSLVALLAISAQRTHQHPPKKNTWAPCRQLKTAKVTWVTNDRIPIGYDERHRAAPTAEQHSALVHDIGHVVLTFCPMWWKSWKAMLEEMKNTVRNQLSTNYNLEDTDEDMFAYLNQLFSKRYK</sequence>
<keyword evidence="3" id="KW-1185">Reference proteome</keyword>
<reference evidence="3" key="2">
    <citation type="submission" date="2019-10" db="EMBL/GenBank/DDBJ databases">
        <title>A de novo genome assembly of a pear dwarfing rootstock.</title>
        <authorList>
            <person name="Wang F."/>
            <person name="Wang J."/>
            <person name="Li S."/>
            <person name="Zhang Y."/>
            <person name="Fang M."/>
            <person name="Ma L."/>
            <person name="Zhao Y."/>
            <person name="Jiang S."/>
        </authorList>
    </citation>
    <scope>NUCLEOTIDE SEQUENCE [LARGE SCALE GENOMIC DNA]</scope>
</reference>
<proteinExistence type="predicted"/>
<organism evidence="2 3">
    <name type="scientific">Pyrus ussuriensis x Pyrus communis</name>
    <dbReference type="NCBI Taxonomy" id="2448454"/>
    <lineage>
        <taxon>Eukaryota</taxon>
        <taxon>Viridiplantae</taxon>
        <taxon>Streptophyta</taxon>
        <taxon>Embryophyta</taxon>
        <taxon>Tracheophyta</taxon>
        <taxon>Spermatophyta</taxon>
        <taxon>Magnoliopsida</taxon>
        <taxon>eudicotyledons</taxon>
        <taxon>Gunneridae</taxon>
        <taxon>Pentapetalae</taxon>
        <taxon>rosids</taxon>
        <taxon>fabids</taxon>
        <taxon>Rosales</taxon>
        <taxon>Rosaceae</taxon>
        <taxon>Amygdaloideae</taxon>
        <taxon>Maleae</taxon>
        <taxon>Pyrus</taxon>
    </lineage>
</organism>
<dbReference type="Proteomes" id="UP000327157">
    <property type="component" value="Chromosome 8"/>
</dbReference>
<reference evidence="2 3" key="1">
    <citation type="submission" date="2019-09" db="EMBL/GenBank/DDBJ databases">
        <authorList>
            <person name="Ou C."/>
        </authorList>
    </citation>
    <scope>NUCLEOTIDE SEQUENCE [LARGE SCALE GENOMIC DNA]</scope>
    <source>
        <strain evidence="2">S2</strain>
        <tissue evidence="2">Leaf</tissue>
    </source>
</reference>
<name>A0A5N5HQX3_9ROSA</name>
<dbReference type="AlphaFoldDB" id="A0A5N5HQX3"/>
<feature type="compositionally biased region" description="Low complexity" evidence="1">
    <location>
        <begin position="12"/>
        <end position="21"/>
    </location>
</feature>
<feature type="region of interest" description="Disordered" evidence="1">
    <location>
        <begin position="1"/>
        <end position="21"/>
    </location>
</feature>